<dbReference type="Pfam" id="PF10433">
    <property type="entry name" value="Beta-prop_RSE1_1st"/>
    <property type="match status" value="1"/>
</dbReference>
<feature type="domain" description="RSE1/DDB1/CPSF1 first beta-propeller" evidence="7">
    <location>
        <begin position="17"/>
        <end position="406"/>
    </location>
</feature>
<comment type="caution">
    <text evidence="9">The sequence shown here is derived from an EMBL/GenBank/DDBJ whole genome shotgun (WGS) entry which is preliminary data.</text>
</comment>
<evidence type="ECO:0000313" key="9">
    <source>
        <dbReference type="EMBL" id="GIY58679.1"/>
    </source>
</evidence>
<dbReference type="EMBL" id="BPLQ01011525">
    <property type="protein sequence ID" value="GIY58679.1"/>
    <property type="molecule type" value="Genomic_DNA"/>
</dbReference>
<proteinExistence type="inferred from homology"/>
<dbReference type="GO" id="GO:0005634">
    <property type="term" value="C:nucleus"/>
    <property type="evidence" value="ECO:0007669"/>
    <property type="project" value="UniProtKB-SubCell"/>
</dbReference>
<feature type="region of interest" description="Disordered" evidence="5">
    <location>
        <begin position="560"/>
        <end position="582"/>
    </location>
</feature>
<feature type="domain" description="RSE1/DDB1/CPSF1 C-terminal" evidence="6">
    <location>
        <begin position="1086"/>
        <end position="1423"/>
    </location>
</feature>
<feature type="region of interest" description="Disordered" evidence="5">
    <location>
        <begin position="416"/>
        <end position="438"/>
    </location>
</feature>
<feature type="domain" description="RSE1/DDB1/CPSF1 second beta-propeller" evidence="8">
    <location>
        <begin position="538"/>
        <end position="1013"/>
    </location>
</feature>
<dbReference type="InterPro" id="IPR018846">
    <property type="entry name" value="Beta-prop_RSE1/DDB1/CPSF1_1st"/>
</dbReference>
<evidence type="ECO:0000256" key="3">
    <source>
        <dbReference type="ARBA" id="ARBA00038446"/>
    </source>
</evidence>
<dbReference type="FunFam" id="2.130.10.10:FF:000100">
    <property type="entry name" value="Cleavage and polyadenylation specificity factor subunit 1"/>
    <property type="match status" value="1"/>
</dbReference>
<name>A0AAV4ULT4_9ARAC</name>
<dbReference type="GO" id="GO:0003676">
    <property type="term" value="F:nucleic acid binding"/>
    <property type="evidence" value="ECO:0007669"/>
    <property type="project" value="InterPro"/>
</dbReference>
<dbReference type="Proteomes" id="UP001054837">
    <property type="component" value="Unassembled WGS sequence"/>
</dbReference>
<evidence type="ECO:0000313" key="10">
    <source>
        <dbReference type="Proteomes" id="UP001054837"/>
    </source>
</evidence>
<keyword evidence="2" id="KW-0539">Nucleus</keyword>
<evidence type="ECO:0000256" key="1">
    <source>
        <dbReference type="ARBA" id="ARBA00004123"/>
    </source>
</evidence>
<comment type="subcellular location">
    <subcellularLocation>
        <location evidence="1">Nucleus</location>
    </subcellularLocation>
</comment>
<feature type="compositionally biased region" description="Acidic residues" evidence="5">
    <location>
        <begin position="424"/>
        <end position="433"/>
    </location>
</feature>
<dbReference type="InterPro" id="IPR058543">
    <property type="entry name" value="Beta-prop_RSE1/DDB1/CPSF1_2nd"/>
</dbReference>
<organism evidence="9 10">
    <name type="scientific">Caerostris darwini</name>
    <dbReference type="NCBI Taxonomy" id="1538125"/>
    <lineage>
        <taxon>Eukaryota</taxon>
        <taxon>Metazoa</taxon>
        <taxon>Ecdysozoa</taxon>
        <taxon>Arthropoda</taxon>
        <taxon>Chelicerata</taxon>
        <taxon>Arachnida</taxon>
        <taxon>Araneae</taxon>
        <taxon>Araneomorphae</taxon>
        <taxon>Entelegynae</taxon>
        <taxon>Araneoidea</taxon>
        <taxon>Araneidae</taxon>
        <taxon>Caerostris</taxon>
    </lineage>
</organism>
<feature type="compositionally biased region" description="Basic and acidic residues" evidence="5">
    <location>
        <begin position="568"/>
        <end position="579"/>
    </location>
</feature>
<evidence type="ECO:0000259" key="6">
    <source>
        <dbReference type="Pfam" id="PF03178"/>
    </source>
</evidence>
<dbReference type="Pfam" id="PF03178">
    <property type="entry name" value="CPSF_A"/>
    <property type="match status" value="1"/>
</dbReference>
<evidence type="ECO:0000259" key="8">
    <source>
        <dbReference type="Pfam" id="PF23726"/>
    </source>
</evidence>
<comment type="similarity">
    <text evidence="3">Belongs to the CPSF1 family.</text>
</comment>
<dbReference type="FunFam" id="1.10.150.910:FF:000005">
    <property type="entry name" value="Cleavage and polyadenylation specific factor 1"/>
    <property type="match status" value="1"/>
</dbReference>
<evidence type="ECO:0000256" key="5">
    <source>
        <dbReference type="SAM" id="MobiDB-lite"/>
    </source>
</evidence>
<evidence type="ECO:0000256" key="2">
    <source>
        <dbReference type="ARBA" id="ARBA00023242"/>
    </source>
</evidence>
<dbReference type="PANTHER" id="PTHR10644">
    <property type="entry name" value="DNA REPAIR/RNA PROCESSING CPSF FAMILY"/>
    <property type="match status" value="1"/>
</dbReference>
<evidence type="ECO:0000259" key="7">
    <source>
        <dbReference type="Pfam" id="PF10433"/>
    </source>
</evidence>
<dbReference type="InterPro" id="IPR004871">
    <property type="entry name" value="RSE1/DDB1/CPSF1_C"/>
</dbReference>
<accession>A0AAV4ULT4</accession>
<protein>
    <recommendedName>
        <fullName evidence="4">Cleavage and polyadenylation specificity factor subunit 1</fullName>
    </recommendedName>
</protein>
<dbReference type="Gene3D" id="2.130.10.10">
    <property type="entry name" value="YVTN repeat-like/Quinoprotein amine dehydrogenase"/>
    <property type="match status" value="2"/>
</dbReference>
<dbReference type="InterPro" id="IPR015943">
    <property type="entry name" value="WD40/YVTN_repeat-like_dom_sf"/>
</dbReference>
<keyword evidence="10" id="KW-1185">Reference proteome</keyword>
<reference evidence="9 10" key="1">
    <citation type="submission" date="2021-06" db="EMBL/GenBank/DDBJ databases">
        <title>Caerostris darwini draft genome.</title>
        <authorList>
            <person name="Kono N."/>
            <person name="Arakawa K."/>
        </authorList>
    </citation>
    <scope>NUCLEOTIDE SEQUENCE [LARGE SCALE GENOMIC DNA]</scope>
</reference>
<dbReference type="InterPro" id="IPR050358">
    <property type="entry name" value="RSE1/DDB1/CFT1"/>
</dbReference>
<dbReference type="FunFam" id="2.130.10.10:FF:000118">
    <property type="entry name" value="Cleavage and polyadenylation specificity factor subunit 1"/>
    <property type="match status" value="1"/>
</dbReference>
<dbReference type="Pfam" id="PF23726">
    <property type="entry name" value="Beta-prop_RSE1_2nd"/>
    <property type="match status" value="1"/>
</dbReference>
<evidence type="ECO:0000256" key="4">
    <source>
        <dbReference type="ARBA" id="ARBA00068483"/>
    </source>
</evidence>
<sequence length="1458" mass="164884">MASTLYSFCKQTHPPTAIEHCLYCNFYTSWEQNLLVAGANILRIYRLTPESEIPAVGEPKLKLECVQVFPLFGNIMSIKAVRLAGSTRDALLLSFKDAKLSLVEYDPSTHDLKTLSLHYFEEDDMRAGSNHHPFAPEVRVDPDGRCAAMVVYERSIIILPFRKDNITEEQEIMSGNAHIASGIKTPVLASYTIKFSDIDEKVNNIKDLQFLQGYYEPTLLLLYEPLRTWPGRIAVRQDTCAILALSLNINQRVHPVIWTVSGLPYDCLYAMAVPKPIGGVLLVAVNSLLYLNQSVPPYGISLNSFTDFSTAFPLKPQEGIRMSLDCSSAAFISYDKLVMSLKGGELYVLTLFNDGMRSVRGFNFEKAASSVITTCMCLCDDGYLFLGSRLGNSLLLRYTEKLENKNTLKQEVKIDIDPSKQNSEEEQNGDITEESVTKKPRLDSMDDWMASDVNLIQDPEELEVYGSLEQTTKQVTSYIFEVCDSLLNIAPCGKICMGEPAFLSEEFSGNPDHDLELVTTSGYGKNGALSILQRSVRPQVVTTFELPGCVDMWTVVGQIDPENEENMPDMKDDSNEENNKQQSLPNSHAFLILSRTDSSMILQTGQEINELDHSGFSTQAPTVFAGNIGDNRFIVQISQMGVRLLYGSRQVQHIPLDVGSPIVWASVADPYVVIMSAEGLVIQLIFKPDEFGKEYRLSVSRPQLAQVKSRVISLCVYKDLSGLFSIMPRKEPEVSLQMANNTAPVINVAEVLKMDPEAVDDEDALLYGEAATPVEKRIDEIQIPTKKSRPKIEVKEVDPTYWLFIVRENGVLEIYSLPNYKLCYLVKNFPMGQKYLVDSGQATSTLFNVSDKATEKQHEALPIIHEILVVGLGIRNSRPMLLARAGEDLLIYEAFPFYETQIENHLKLRFRKINHELLTRERKTFKPKKDEEAEPSLACKRWLRYFVDISGYSGVFVCGYNPYWLFLTVHGELRIHPMTIDGAITCFAPFHNINCPKGFLYFNRQGELRICVLPIHVNYDAPWPVRKVPLRCTPHFINYHPETKTYSVVTSNLEPCSRLVRFNGDEKEFETIERTDERYIFPMIEKFSMQLFSPVSWEMIPNTLLEFEEWEHVTNVKNVMLASEGTRSGLKGYLAISTSYIYGEDVASRGRILILDVIDVVPEPGQPLTKNKIKVVYSKEQKGPVTAICQVAGFLLSAIGQKIYIWLLKDNDLIGVAFIDTQIYIHSAISIKNLIIVADVYKSISLLRYQENSRTLSLVSRDVQPLEVYGCEFLIDNSQAGFLVSDVEKNLTLFAYCPEARESFGGSKLLRKADIHLGYQVTSFFRIRTRLGDIALYDRRQAAILEKRHISMFATLDGSIGYILPVPEKTYRRLLMLQNVLVVSIPHTAGLNPKAYRMYKSQRKLLQNPHKNILDGDLLSMFLNLSILEKNEVARRIGTSSDQVIEDLLEIHQFTAYF</sequence>
<gene>
    <name evidence="9" type="primary">CPSF1</name>
    <name evidence="9" type="ORF">CDAR_415911</name>
</gene>
<dbReference type="GO" id="GO:0031123">
    <property type="term" value="P:RNA 3'-end processing"/>
    <property type="evidence" value="ECO:0007669"/>
    <property type="project" value="UniProtKB-ARBA"/>
</dbReference>
<dbReference type="Gene3D" id="1.10.150.910">
    <property type="match status" value="1"/>
</dbReference>